<organism evidence="6 7">
    <name type="scientific">Spirosoma montaniterrae</name>
    <dbReference type="NCBI Taxonomy" id="1178516"/>
    <lineage>
        <taxon>Bacteria</taxon>
        <taxon>Pseudomonadati</taxon>
        <taxon>Bacteroidota</taxon>
        <taxon>Cytophagia</taxon>
        <taxon>Cytophagales</taxon>
        <taxon>Cytophagaceae</taxon>
        <taxon>Spirosoma</taxon>
    </lineage>
</organism>
<evidence type="ECO:0000313" key="7">
    <source>
        <dbReference type="Proteomes" id="UP000187941"/>
    </source>
</evidence>
<dbReference type="OrthoDB" id="7330654at2"/>
<dbReference type="NCBIfam" id="NF033082">
    <property type="entry name" value="AAC_3"/>
    <property type="match status" value="1"/>
</dbReference>
<evidence type="ECO:0000256" key="4">
    <source>
        <dbReference type="ARBA" id="ARBA00023315"/>
    </source>
</evidence>
<dbReference type="Proteomes" id="UP000187941">
    <property type="component" value="Chromosome"/>
</dbReference>
<gene>
    <name evidence="6" type="ORF">AWR27_16855</name>
</gene>
<evidence type="ECO:0000256" key="5">
    <source>
        <dbReference type="RuleBase" id="RU365031"/>
    </source>
</evidence>
<dbReference type="STRING" id="1178516.AWR27_16855"/>
<keyword evidence="3 5" id="KW-0808">Transferase</keyword>
<dbReference type="PANTHER" id="PTHR11104">
    <property type="entry name" value="AMINOGLYCOSIDE N3-ACETYLTRANSFERASE"/>
    <property type="match status" value="1"/>
</dbReference>
<comment type="similarity">
    <text evidence="1 5">Belongs to the antibiotic N-acetyltransferase family.</text>
</comment>
<dbReference type="InterPro" id="IPR003679">
    <property type="entry name" value="Amioglycoside_AcTrfase"/>
</dbReference>
<dbReference type="EC" id="2.3.1.-" evidence="5"/>
<dbReference type="PANTHER" id="PTHR11104:SF0">
    <property type="entry name" value="SPBETA PROPHAGE-DERIVED AMINOGLYCOSIDE N(3')-ACETYLTRANSFERASE-LIKE PROTEIN YOKD"/>
    <property type="match status" value="1"/>
</dbReference>
<evidence type="ECO:0000313" key="6">
    <source>
        <dbReference type="EMBL" id="AQG80841.1"/>
    </source>
</evidence>
<dbReference type="GO" id="GO:0046353">
    <property type="term" value="F:aminoglycoside 3-N-acetyltransferase activity"/>
    <property type="evidence" value="ECO:0007669"/>
    <property type="project" value="UniProtKB-EC"/>
</dbReference>
<dbReference type="GO" id="GO:0046677">
    <property type="term" value="P:response to antibiotic"/>
    <property type="evidence" value="ECO:0007669"/>
    <property type="project" value="UniProtKB-KW"/>
</dbReference>
<dbReference type="InterPro" id="IPR028345">
    <property type="entry name" value="Antibiotic_NAT-like"/>
</dbReference>
<dbReference type="SUPFAM" id="SSF110710">
    <property type="entry name" value="TTHA0583/YokD-like"/>
    <property type="match status" value="1"/>
</dbReference>
<comment type="catalytic activity">
    <reaction evidence="5">
        <text>a 2-deoxystreptamine antibiotic + acetyl-CoA = an N(3)-acetyl-2-deoxystreptamine antibiotic + CoA + H(+)</text>
        <dbReference type="Rhea" id="RHEA:12665"/>
        <dbReference type="ChEBI" id="CHEBI:15378"/>
        <dbReference type="ChEBI" id="CHEBI:57287"/>
        <dbReference type="ChEBI" id="CHEBI:57288"/>
        <dbReference type="ChEBI" id="CHEBI:57921"/>
        <dbReference type="ChEBI" id="CHEBI:77452"/>
        <dbReference type="EC" id="2.3.1.81"/>
    </reaction>
</comment>
<name>A0A1P9WZM6_9BACT</name>
<keyword evidence="5" id="KW-0046">Antibiotic resistance</keyword>
<evidence type="ECO:0000256" key="1">
    <source>
        <dbReference type="ARBA" id="ARBA00006383"/>
    </source>
</evidence>
<proteinExistence type="inferred from homology"/>
<evidence type="ECO:0000256" key="3">
    <source>
        <dbReference type="ARBA" id="ARBA00022679"/>
    </source>
</evidence>
<dbReference type="Pfam" id="PF02522">
    <property type="entry name" value="Antibiotic_NAT"/>
    <property type="match status" value="1"/>
</dbReference>
<dbReference type="AlphaFoldDB" id="A0A1P9WZM6"/>
<dbReference type="KEGG" id="smon:AWR27_16855"/>
<protein>
    <recommendedName>
        <fullName evidence="2 5">Aminoglycoside N(3)-acetyltransferase</fullName>
        <ecNumber evidence="5">2.3.1.-</ecNumber>
    </recommendedName>
</protein>
<keyword evidence="7" id="KW-1185">Reference proteome</keyword>
<dbReference type="EMBL" id="CP014263">
    <property type="protein sequence ID" value="AQG80841.1"/>
    <property type="molecule type" value="Genomic_DNA"/>
</dbReference>
<accession>A0A1P9WZM6</accession>
<keyword evidence="4 5" id="KW-0012">Acyltransferase</keyword>
<evidence type="ECO:0000256" key="2">
    <source>
        <dbReference type="ARBA" id="ARBA00012882"/>
    </source>
</evidence>
<sequence>MHAYSSTLPVGDTAYWTRYALGKHLQQIGLQPGDAVMVHAGLRAIGPMLNGPDTLIDALLDTVGPTGTLLCYVNWEQQYEDALDEEGRIPDALKPHIPPFDPARSRASRDHGAFAEFVRTTPGAQRSGNPGASVAAIGGRANWFTANHPLDYGYGPNSPFARLVSAAGNVLMIGCPLDTMSLLHHAEHLAQIPGKHSCRMEVPLLLSGQTLWRMIEEFDTAEPVVDGLEPDYFGTIVDEFLVAGNGRRGQVGNAPAVLVPAADMVAFAVDWLEQRFG</sequence>
<reference evidence="6 7" key="1">
    <citation type="submission" date="2016-01" db="EMBL/GenBank/DDBJ databases">
        <authorList>
            <person name="Oliw E.H."/>
        </authorList>
    </citation>
    <scope>NUCLEOTIDE SEQUENCE [LARGE SCALE GENOMIC DNA]</scope>
    <source>
        <strain evidence="6 7">DY10</strain>
    </source>
</reference>
<dbReference type="RefSeq" id="WP_077132278.1">
    <property type="nucleotide sequence ID" value="NZ_CP014263.1"/>
</dbReference>